<evidence type="ECO:0000313" key="2">
    <source>
        <dbReference type="Proteomes" id="UP000053328"/>
    </source>
</evidence>
<dbReference type="Proteomes" id="UP000053328">
    <property type="component" value="Unassembled WGS sequence"/>
</dbReference>
<reference evidence="1 2" key="1">
    <citation type="submission" date="2015-01" db="EMBL/GenBank/DDBJ databases">
        <title>The Genome Sequence of Exophiala spinifera CBS89968.</title>
        <authorList>
            <consortium name="The Broad Institute Genomics Platform"/>
            <person name="Cuomo C."/>
            <person name="de Hoog S."/>
            <person name="Gorbushina A."/>
            <person name="Stielow B."/>
            <person name="Teixiera M."/>
            <person name="Abouelleil A."/>
            <person name="Chapman S.B."/>
            <person name="Priest M."/>
            <person name="Young S.K."/>
            <person name="Wortman J."/>
            <person name="Nusbaum C."/>
            <person name="Birren B."/>
        </authorList>
    </citation>
    <scope>NUCLEOTIDE SEQUENCE [LARGE SCALE GENOMIC DNA]</scope>
    <source>
        <strain evidence="1 2">CBS 89968</strain>
    </source>
</reference>
<dbReference type="OrthoDB" id="1731983at2759"/>
<gene>
    <name evidence="1" type="ORF">PV08_12045</name>
</gene>
<dbReference type="VEuPathDB" id="FungiDB:PV08_12045"/>
<dbReference type="AlphaFoldDB" id="A0A0D1Z9P9"/>
<sequence>MAAWLAYTSTILDRLTELRNDVALRVVLKCWQCFSLVDDGETPTTPWASINETGLINISVPTEALRVHLQFLLPSETIPVVFHHIRVILMSIVYENFCKQVNTYEPEHRLIIHGKTIGLEVYMAILGLEIDEKAANESEYLVNHLQTIVGVGISLQKDLIHLPQELKQGGTANFIILKHLRERGRKLTSGGNNVHDYVKAILDTVKSHNQLHDWAFESYKQVRKSGRTKAILQARTLYHLLGAHWRWRCKIEGYEQC</sequence>
<dbReference type="RefSeq" id="XP_016229918.1">
    <property type="nucleotide sequence ID" value="XM_016386352.1"/>
</dbReference>
<accession>A0A0D1Z9P9</accession>
<evidence type="ECO:0000313" key="1">
    <source>
        <dbReference type="EMBL" id="KIW09702.1"/>
    </source>
</evidence>
<protein>
    <submittedName>
        <fullName evidence="1">Uncharacterized protein</fullName>
    </submittedName>
</protein>
<proteinExistence type="predicted"/>
<dbReference type="GeneID" id="27339128"/>
<keyword evidence="2" id="KW-1185">Reference proteome</keyword>
<name>A0A0D1Z9P9_9EURO</name>
<organism evidence="1 2">
    <name type="scientific">Exophiala spinifera</name>
    <dbReference type="NCBI Taxonomy" id="91928"/>
    <lineage>
        <taxon>Eukaryota</taxon>
        <taxon>Fungi</taxon>
        <taxon>Dikarya</taxon>
        <taxon>Ascomycota</taxon>
        <taxon>Pezizomycotina</taxon>
        <taxon>Eurotiomycetes</taxon>
        <taxon>Chaetothyriomycetidae</taxon>
        <taxon>Chaetothyriales</taxon>
        <taxon>Herpotrichiellaceae</taxon>
        <taxon>Exophiala</taxon>
    </lineage>
</organism>
<dbReference type="EMBL" id="KN847504">
    <property type="protein sequence ID" value="KIW09702.1"/>
    <property type="molecule type" value="Genomic_DNA"/>
</dbReference>
<dbReference type="HOGENOM" id="CLU_1081961_0_0_1"/>